<keyword evidence="1" id="KW-0808">Transferase</keyword>
<evidence type="ECO:0000313" key="3">
    <source>
        <dbReference type="EMBL" id="GJD81998.1"/>
    </source>
</evidence>
<dbReference type="PANTHER" id="PTHR46401:SF2">
    <property type="entry name" value="GLYCOSYLTRANSFERASE WBBK-RELATED"/>
    <property type="match status" value="1"/>
</dbReference>
<name>A0AA37HU63_9HYPH</name>
<dbReference type="SUPFAM" id="SSF53756">
    <property type="entry name" value="UDP-Glycosyltransferase/glycogen phosphorylase"/>
    <property type="match status" value="1"/>
</dbReference>
<dbReference type="GO" id="GO:0009103">
    <property type="term" value="P:lipopolysaccharide biosynthetic process"/>
    <property type="evidence" value="ECO:0007669"/>
    <property type="project" value="TreeGrafter"/>
</dbReference>
<dbReference type="RefSeq" id="WP_238307216.1">
    <property type="nucleotide sequence ID" value="NZ_BPQM01000183.1"/>
</dbReference>
<dbReference type="InterPro" id="IPR022623">
    <property type="entry name" value="Glyco_trans_4"/>
</dbReference>
<protein>
    <submittedName>
        <fullName evidence="3">D-inositol-3-phosphate glycosyltransferase</fullName>
    </submittedName>
</protein>
<dbReference type="Gene3D" id="3.40.50.2000">
    <property type="entry name" value="Glycogen Phosphorylase B"/>
    <property type="match status" value="2"/>
</dbReference>
<dbReference type="AlphaFoldDB" id="A0AA37HU63"/>
<evidence type="ECO:0000256" key="1">
    <source>
        <dbReference type="ARBA" id="ARBA00022679"/>
    </source>
</evidence>
<proteinExistence type="predicted"/>
<keyword evidence="4" id="KW-1185">Reference proteome</keyword>
<comment type="caution">
    <text evidence="3">The sequence shown here is derived from an EMBL/GenBank/DDBJ whole genome shotgun (WGS) entry which is preliminary data.</text>
</comment>
<dbReference type="GO" id="GO:0016757">
    <property type="term" value="F:glycosyltransferase activity"/>
    <property type="evidence" value="ECO:0007669"/>
    <property type="project" value="TreeGrafter"/>
</dbReference>
<gene>
    <name evidence="3" type="primary">mshA_12</name>
    <name evidence="3" type="ORF">NBEOAGPD_5256</name>
</gene>
<evidence type="ECO:0000313" key="4">
    <source>
        <dbReference type="Proteomes" id="UP001055108"/>
    </source>
</evidence>
<sequence>MRVFLGHTFTARRREIAEAITAIPGTEVAAFDPKGQPVAPGVRPVTFPLPPAPEIERAEVREFAGKVAQAEAAARAALELRRDGFTPDVICGDANTADTLYLKDVWPDARLLVSIDRLWRPESVRGGDEGSSDAERWALRTRNAIRLLALDAADASVTTSQWQRDRLPASYREGVAVVPEGVDTEAFRPDSQARFKLSRGGTLQDGDEVISFSSRILEEARGYGTFVRALPEVLRARPQARVVIAGMFAGTAKTPSADPTWRSVMGQLDPARVEFVGRIPAGQRTRLLQVSAVSVYLTDPAPLTPILFEAMASGCTIVASDVASVREVIEHGRTGVLGSFDRPQALADMLVAVLANADQTRAMRAAARDLTVSRYDVRGCVVPQYLNLIKGLR</sequence>
<reference evidence="3" key="2">
    <citation type="submission" date="2021-08" db="EMBL/GenBank/DDBJ databases">
        <authorList>
            <person name="Tani A."/>
            <person name="Ola A."/>
            <person name="Ogura Y."/>
            <person name="Katsura K."/>
            <person name="Hayashi T."/>
        </authorList>
    </citation>
    <scope>NUCLEOTIDE SEQUENCE</scope>
    <source>
        <strain evidence="3">NBRC 103626</strain>
    </source>
</reference>
<accession>A0AA37HU63</accession>
<reference evidence="3" key="1">
    <citation type="journal article" date="2016" name="Front. Microbiol.">
        <title>Genome Sequence of the Piezophilic, Mesophilic Sulfate-Reducing Bacterium Desulfovibrio indicus J2T.</title>
        <authorList>
            <person name="Cao J."/>
            <person name="Maignien L."/>
            <person name="Shao Z."/>
            <person name="Alain K."/>
            <person name="Jebbar M."/>
        </authorList>
    </citation>
    <scope>NUCLEOTIDE SEQUENCE</scope>
    <source>
        <strain evidence="3">NBRC 103626</strain>
    </source>
</reference>
<organism evidence="3 4">
    <name type="scientific">Methylobacterium gregans</name>
    <dbReference type="NCBI Taxonomy" id="374424"/>
    <lineage>
        <taxon>Bacteria</taxon>
        <taxon>Pseudomonadati</taxon>
        <taxon>Pseudomonadota</taxon>
        <taxon>Alphaproteobacteria</taxon>
        <taxon>Hyphomicrobiales</taxon>
        <taxon>Methylobacteriaceae</taxon>
        <taxon>Methylobacterium</taxon>
    </lineage>
</organism>
<dbReference type="Pfam" id="PF13692">
    <property type="entry name" value="Glyco_trans_1_4"/>
    <property type="match status" value="1"/>
</dbReference>
<dbReference type="EMBL" id="BPQM01000183">
    <property type="protein sequence ID" value="GJD81998.1"/>
    <property type="molecule type" value="Genomic_DNA"/>
</dbReference>
<dbReference type="PANTHER" id="PTHR46401">
    <property type="entry name" value="GLYCOSYLTRANSFERASE WBBK-RELATED"/>
    <property type="match status" value="1"/>
</dbReference>
<evidence type="ECO:0000259" key="2">
    <source>
        <dbReference type="Pfam" id="PF12000"/>
    </source>
</evidence>
<dbReference type="Pfam" id="PF12000">
    <property type="entry name" value="Glyco_trans_4_3"/>
    <property type="match status" value="1"/>
</dbReference>
<feature type="domain" description="Glycosyl transferase family 4" evidence="2">
    <location>
        <begin position="26"/>
        <end position="187"/>
    </location>
</feature>
<dbReference type="Proteomes" id="UP001055108">
    <property type="component" value="Unassembled WGS sequence"/>
</dbReference>